<sequence>MTEALEFNNLPEVVIHPDSIYGCSSLDFYNRVALERASRTTVCTDVQLQEAQRMYLIADDSTLHQGAGVPEDYHKAPAADDTGVYMQHRGTYAGIALLKDWWARAPEDAERFSRVRPEFQLSYLETMARRDKHIQNVTMVYAYGDMLRMDSAGRDLQDVIDEADALKQEYPAAAWVQSKYAGLGFTDALTAGRLFSEYNGVYGQDAQVQAGLVVRDLLGRGVLDSNDHDFIVSVMNGYTEEQLADHVDAMNARSMSAVTLLAIESGLHEWGFDSVYDFAEFTDGAFRLEQDSSAAARGQIEHWMAAFSDTQSEDPLTSFRTYQYLAFLASKQPAPDNAWAEMLRRLGIPTDTPRERPLSMSGRITQRRIGMFFSHMNETYSRFGYKRSHMELFSEMPRLFTRRGLKNVLTVLADKAIA</sequence>
<evidence type="ECO:0000313" key="1">
    <source>
        <dbReference type="EMBL" id="KXK27259.1"/>
    </source>
</evidence>
<proteinExistence type="predicted"/>
<organism evidence="1 2">
    <name type="scientific">candidate division WS6 bacterium OLB20</name>
    <dbReference type="NCBI Taxonomy" id="1617426"/>
    <lineage>
        <taxon>Bacteria</taxon>
        <taxon>Candidatus Dojkabacteria</taxon>
    </lineage>
</organism>
<name>A0A136M027_9BACT</name>
<gene>
    <name evidence="1" type="ORF">TR69_WS6001000132</name>
</gene>
<reference evidence="1 2" key="1">
    <citation type="submission" date="2015-02" db="EMBL/GenBank/DDBJ databases">
        <title>Improved understanding of the partial-nitritation anammox process through 23 genomes representing the majority of the microbial community.</title>
        <authorList>
            <person name="Speth D.R."/>
            <person name="In T Zandt M."/>
            <person name="Guerrero Cruz S."/>
            <person name="Jetten M.S."/>
            <person name="Dutilh B.E."/>
        </authorList>
    </citation>
    <scope>NUCLEOTIDE SEQUENCE [LARGE SCALE GENOMIC DNA]</scope>
    <source>
        <strain evidence="1">OLB20</strain>
    </source>
</reference>
<dbReference type="STRING" id="1617426.TR69_WS6001000132"/>
<dbReference type="Proteomes" id="UP000070457">
    <property type="component" value="Unassembled WGS sequence"/>
</dbReference>
<protein>
    <submittedName>
        <fullName evidence="1">Uncharacterized protein</fullName>
    </submittedName>
</protein>
<dbReference type="AlphaFoldDB" id="A0A136M027"/>
<accession>A0A136M027</accession>
<dbReference type="EMBL" id="JYNZ01000002">
    <property type="protein sequence ID" value="KXK27259.1"/>
    <property type="molecule type" value="Genomic_DNA"/>
</dbReference>
<comment type="caution">
    <text evidence="1">The sequence shown here is derived from an EMBL/GenBank/DDBJ whole genome shotgun (WGS) entry which is preliminary data.</text>
</comment>
<evidence type="ECO:0000313" key="2">
    <source>
        <dbReference type="Proteomes" id="UP000070457"/>
    </source>
</evidence>